<dbReference type="InterPro" id="IPR015915">
    <property type="entry name" value="Kelch-typ_b-propeller"/>
</dbReference>
<comment type="caution">
    <text evidence="4">Lacks conserved residue(s) required for the propagation of feature annotation.</text>
</comment>
<dbReference type="PANTHER" id="PTHR24251">
    <property type="entry name" value="OVOCHYMASE-RELATED"/>
    <property type="match status" value="1"/>
</dbReference>
<evidence type="ECO:0000256" key="5">
    <source>
        <dbReference type="SAM" id="SignalP"/>
    </source>
</evidence>
<evidence type="ECO:0000313" key="7">
    <source>
        <dbReference type="EMBL" id="KAL1124702.1"/>
    </source>
</evidence>
<proteinExistence type="predicted"/>
<dbReference type="AlphaFoldDB" id="A0ABD0YQC8"/>
<dbReference type="InterPro" id="IPR035914">
    <property type="entry name" value="Sperma_CUB_dom_sf"/>
</dbReference>
<sequence>MRELYKRCLIVFLTCCIQAYVGPLTQPPCDRSRRVFTDSWGIITDGPPGSNYTQDSHCEWLIKANNSEQFITLKFQSMGTECSYDYVYVYDGDSFNSPLLGSFSGKTEPQEITATSGYMLILLYSDTNYVLEGFRAEYTISNCSRNCSNHGFCLEHSCICEVDWGGRDCSFKLCQENCGYPERGVCSQGKCICTPNYSGLSCTMYKYDNTGNKWHWIFSGGISPRAAHTAIYEEGTNSLYVFGGYDLNNVLGDLMIFRFNSTRWEDEDGIVVGMYFMKYNM</sequence>
<dbReference type="InterPro" id="IPR000859">
    <property type="entry name" value="CUB_dom"/>
</dbReference>
<dbReference type="PANTHER" id="PTHR24251:SF30">
    <property type="entry name" value="MEMBRANE FRIZZLED-RELATED PROTEIN"/>
    <property type="match status" value="1"/>
</dbReference>
<keyword evidence="3" id="KW-0325">Glycoprotein</keyword>
<gene>
    <name evidence="7" type="ORF">AAG570_001326</name>
</gene>
<keyword evidence="2" id="KW-1015">Disulfide bond</keyword>
<feature type="signal peptide" evidence="5">
    <location>
        <begin position="1"/>
        <end position="19"/>
    </location>
</feature>
<dbReference type="Pfam" id="PF18720">
    <property type="entry name" value="EGF_Tenascin"/>
    <property type="match status" value="2"/>
</dbReference>
<evidence type="ECO:0000256" key="2">
    <source>
        <dbReference type="ARBA" id="ARBA00023157"/>
    </source>
</evidence>
<dbReference type="Pfam" id="PF00431">
    <property type="entry name" value="CUB"/>
    <property type="match status" value="1"/>
</dbReference>
<dbReference type="Gene3D" id="2.60.120.290">
    <property type="entry name" value="Spermadhesin, CUB domain"/>
    <property type="match status" value="1"/>
</dbReference>
<dbReference type="SMART" id="SM00042">
    <property type="entry name" value="CUB"/>
    <property type="match status" value="1"/>
</dbReference>
<comment type="caution">
    <text evidence="7">The sequence shown here is derived from an EMBL/GenBank/DDBJ whole genome shotgun (WGS) entry which is preliminary data.</text>
</comment>
<feature type="chain" id="PRO_5044830342" description="CUB domain-containing protein" evidence="5">
    <location>
        <begin position="20"/>
        <end position="281"/>
    </location>
</feature>
<dbReference type="Proteomes" id="UP001558652">
    <property type="component" value="Unassembled WGS sequence"/>
</dbReference>
<evidence type="ECO:0000313" key="8">
    <source>
        <dbReference type="Proteomes" id="UP001558652"/>
    </source>
</evidence>
<name>A0ABD0YQC8_9HEMI</name>
<dbReference type="Gene3D" id="2.10.25.10">
    <property type="entry name" value="Laminin"/>
    <property type="match status" value="1"/>
</dbReference>
<dbReference type="PROSITE" id="PS01180">
    <property type="entry name" value="CUB"/>
    <property type="match status" value="1"/>
</dbReference>
<reference evidence="7 8" key="1">
    <citation type="submission" date="2024-07" db="EMBL/GenBank/DDBJ databases">
        <title>Chromosome-level genome assembly of the water stick insect Ranatra chinensis (Heteroptera: Nepidae).</title>
        <authorList>
            <person name="Liu X."/>
        </authorList>
    </citation>
    <scope>NUCLEOTIDE SEQUENCE [LARGE SCALE GENOMIC DNA]</scope>
    <source>
        <strain evidence="7">Cailab_2021Rc</strain>
        <tissue evidence="7">Muscle</tissue>
    </source>
</reference>
<evidence type="ECO:0000256" key="3">
    <source>
        <dbReference type="ARBA" id="ARBA00023180"/>
    </source>
</evidence>
<dbReference type="CDD" id="cd00041">
    <property type="entry name" value="CUB"/>
    <property type="match status" value="1"/>
</dbReference>
<dbReference type="EMBL" id="JBFDAA010000010">
    <property type="protein sequence ID" value="KAL1124702.1"/>
    <property type="molecule type" value="Genomic_DNA"/>
</dbReference>
<dbReference type="FunFam" id="2.60.120.290:FF:000023">
    <property type="entry name" value="Multiple epidermal growth factor-like domains 8"/>
    <property type="match status" value="1"/>
</dbReference>
<organism evidence="7 8">
    <name type="scientific">Ranatra chinensis</name>
    <dbReference type="NCBI Taxonomy" id="642074"/>
    <lineage>
        <taxon>Eukaryota</taxon>
        <taxon>Metazoa</taxon>
        <taxon>Ecdysozoa</taxon>
        <taxon>Arthropoda</taxon>
        <taxon>Hexapoda</taxon>
        <taxon>Insecta</taxon>
        <taxon>Pterygota</taxon>
        <taxon>Neoptera</taxon>
        <taxon>Paraneoptera</taxon>
        <taxon>Hemiptera</taxon>
        <taxon>Heteroptera</taxon>
        <taxon>Panheteroptera</taxon>
        <taxon>Nepomorpha</taxon>
        <taxon>Nepidae</taxon>
        <taxon>Ranatrinae</taxon>
        <taxon>Ranatra</taxon>
    </lineage>
</organism>
<keyword evidence="1" id="KW-0677">Repeat</keyword>
<dbReference type="InterPro" id="IPR041161">
    <property type="entry name" value="EGF_Tenascin"/>
</dbReference>
<evidence type="ECO:0000259" key="6">
    <source>
        <dbReference type="PROSITE" id="PS01180"/>
    </source>
</evidence>
<evidence type="ECO:0000256" key="4">
    <source>
        <dbReference type="PROSITE-ProRule" id="PRU00059"/>
    </source>
</evidence>
<dbReference type="SUPFAM" id="SSF117281">
    <property type="entry name" value="Kelch motif"/>
    <property type="match status" value="1"/>
</dbReference>
<dbReference type="Gene3D" id="2.120.10.80">
    <property type="entry name" value="Kelch-type beta propeller"/>
    <property type="match status" value="1"/>
</dbReference>
<evidence type="ECO:0000256" key="1">
    <source>
        <dbReference type="ARBA" id="ARBA00022737"/>
    </source>
</evidence>
<keyword evidence="5" id="KW-0732">Signal</keyword>
<feature type="domain" description="CUB" evidence="6">
    <location>
        <begin position="29"/>
        <end position="141"/>
    </location>
</feature>
<accession>A0ABD0YQC8</accession>
<dbReference type="SUPFAM" id="SSF49854">
    <property type="entry name" value="Spermadhesin, CUB domain"/>
    <property type="match status" value="1"/>
</dbReference>
<keyword evidence="8" id="KW-1185">Reference proteome</keyword>
<protein>
    <recommendedName>
        <fullName evidence="6">CUB domain-containing protein</fullName>
    </recommendedName>
</protein>